<dbReference type="GO" id="GO:0009707">
    <property type="term" value="C:chloroplast outer membrane"/>
    <property type="evidence" value="ECO:0007669"/>
    <property type="project" value="TreeGrafter"/>
</dbReference>
<sequence length="224" mass="24321">MTRAKTERDRPVILPPKRTHIVEKAVVSGDSNEQSSDSKSTDRQTISKMKLAEIEKKPPRVLRPPPKSYEGAPVSTNPNPSSGVPPGPPIPPPPPPGAPAHSPLPRGPPPAPLPPRSLPRLAIGGDKVHQAPELIEFYQTLMKREAKKDTLSLISSTSDAKSNMIGEIQNKISFLLAVKATVETQGDFIMSLATEVRAASFKRIEYLVAFLNWLDEELSFLSGA</sequence>
<dbReference type="InterPro" id="IPR040265">
    <property type="entry name" value="CHUP1/IPGA1-like"/>
</dbReference>
<evidence type="ECO:0000313" key="3">
    <source>
        <dbReference type="EMBL" id="KAJ7954049.1"/>
    </source>
</evidence>
<keyword evidence="1" id="KW-0175">Coiled coil</keyword>
<feature type="compositionally biased region" description="Pro residues" evidence="2">
    <location>
        <begin position="83"/>
        <end position="98"/>
    </location>
</feature>
<evidence type="ECO:0000256" key="1">
    <source>
        <dbReference type="ARBA" id="ARBA00023054"/>
    </source>
</evidence>
<evidence type="ECO:0000256" key="2">
    <source>
        <dbReference type="SAM" id="MobiDB-lite"/>
    </source>
</evidence>
<feature type="compositionally biased region" description="Pro residues" evidence="2">
    <location>
        <begin position="105"/>
        <end position="117"/>
    </location>
</feature>
<proteinExistence type="predicted"/>
<dbReference type="AlphaFoldDB" id="A0AAD7L9E8"/>
<dbReference type="PANTHER" id="PTHR31342:SF7">
    <property type="entry name" value="PROTEIN CHUP1, CHLOROPLASTIC"/>
    <property type="match status" value="1"/>
</dbReference>
<feature type="compositionally biased region" description="Basic and acidic residues" evidence="2">
    <location>
        <begin position="1"/>
        <end position="11"/>
    </location>
</feature>
<feature type="compositionally biased region" description="Low complexity" evidence="2">
    <location>
        <begin position="73"/>
        <end position="82"/>
    </location>
</feature>
<reference evidence="3" key="1">
    <citation type="journal article" date="2023" name="Science">
        <title>Elucidation of the pathway for biosynthesis of saponin adjuvants from the soapbark tree.</title>
        <authorList>
            <person name="Reed J."/>
            <person name="Orme A."/>
            <person name="El-Demerdash A."/>
            <person name="Owen C."/>
            <person name="Martin L.B.B."/>
            <person name="Misra R.C."/>
            <person name="Kikuchi S."/>
            <person name="Rejzek M."/>
            <person name="Martin A.C."/>
            <person name="Harkess A."/>
            <person name="Leebens-Mack J."/>
            <person name="Louveau T."/>
            <person name="Stephenson M.J."/>
            <person name="Osbourn A."/>
        </authorList>
    </citation>
    <scope>NUCLEOTIDE SEQUENCE</scope>
    <source>
        <strain evidence="3">S10</strain>
    </source>
</reference>
<gene>
    <name evidence="3" type="ORF">O6P43_025665</name>
</gene>
<accession>A0AAD7L9E8</accession>
<protein>
    <submittedName>
        <fullName evidence="3">Protein CHUP1, chloroplastic</fullName>
    </submittedName>
</protein>
<feature type="compositionally biased region" description="Polar residues" evidence="2">
    <location>
        <begin position="29"/>
        <end position="47"/>
    </location>
</feature>
<dbReference type="EMBL" id="JARAOO010000010">
    <property type="protein sequence ID" value="KAJ7954049.1"/>
    <property type="molecule type" value="Genomic_DNA"/>
</dbReference>
<keyword evidence="4" id="KW-1185">Reference proteome</keyword>
<feature type="region of interest" description="Disordered" evidence="2">
    <location>
        <begin position="1"/>
        <end position="122"/>
    </location>
</feature>
<organism evidence="3 4">
    <name type="scientific">Quillaja saponaria</name>
    <name type="common">Soap bark tree</name>
    <dbReference type="NCBI Taxonomy" id="32244"/>
    <lineage>
        <taxon>Eukaryota</taxon>
        <taxon>Viridiplantae</taxon>
        <taxon>Streptophyta</taxon>
        <taxon>Embryophyta</taxon>
        <taxon>Tracheophyta</taxon>
        <taxon>Spermatophyta</taxon>
        <taxon>Magnoliopsida</taxon>
        <taxon>eudicotyledons</taxon>
        <taxon>Gunneridae</taxon>
        <taxon>Pentapetalae</taxon>
        <taxon>rosids</taxon>
        <taxon>fabids</taxon>
        <taxon>Fabales</taxon>
        <taxon>Quillajaceae</taxon>
        <taxon>Quillaja</taxon>
    </lineage>
</organism>
<comment type="caution">
    <text evidence="3">The sequence shown here is derived from an EMBL/GenBank/DDBJ whole genome shotgun (WGS) entry which is preliminary data.</text>
</comment>
<dbReference type="PANTHER" id="PTHR31342">
    <property type="entry name" value="PROTEIN CHUP1, CHLOROPLASTIC"/>
    <property type="match status" value="1"/>
</dbReference>
<evidence type="ECO:0000313" key="4">
    <source>
        <dbReference type="Proteomes" id="UP001163823"/>
    </source>
</evidence>
<dbReference type="GO" id="GO:0009902">
    <property type="term" value="P:chloroplast relocation"/>
    <property type="evidence" value="ECO:0007669"/>
    <property type="project" value="TreeGrafter"/>
</dbReference>
<name>A0AAD7L9E8_QUISA</name>
<dbReference type="KEGG" id="qsa:O6P43_025665"/>
<dbReference type="Proteomes" id="UP001163823">
    <property type="component" value="Chromosome 10"/>
</dbReference>